<keyword evidence="3" id="KW-0808">Transferase</keyword>
<evidence type="ECO:0000313" key="9">
    <source>
        <dbReference type="EMBL" id="SVB10281.1"/>
    </source>
</evidence>
<sequence length="180" mass="21061">MKIIKESIYQLGLDVLYVVVSGDPWMKKNNVIASKQQRRKMVEIALNNYAKVCLVNVEISKNSPSYSYQTLKYLKDKNKDADFYFIMGVDSAMNMDKWKKPLNILCSSKIVCVPRNNILNHNVKDKLFKIYPKTQVQFLKNIDEKTSSTSIRNLIKRNKSQKEYLNKNVYTYILKNGIYI</sequence>
<keyword evidence="7" id="KW-0520">NAD</keyword>
<dbReference type="AlphaFoldDB" id="A0A382B9R5"/>
<evidence type="ECO:0000256" key="4">
    <source>
        <dbReference type="ARBA" id="ARBA00022695"/>
    </source>
</evidence>
<evidence type="ECO:0000256" key="1">
    <source>
        <dbReference type="ARBA" id="ARBA00004790"/>
    </source>
</evidence>
<dbReference type="InterPro" id="IPR004821">
    <property type="entry name" value="Cyt_trans-like"/>
</dbReference>
<evidence type="ECO:0000256" key="5">
    <source>
        <dbReference type="ARBA" id="ARBA00022741"/>
    </source>
</evidence>
<accession>A0A382B9R5</accession>
<dbReference type="GO" id="GO:0009435">
    <property type="term" value="P:NAD+ biosynthetic process"/>
    <property type="evidence" value="ECO:0007669"/>
    <property type="project" value="UniProtKB-UniPathway"/>
</dbReference>
<evidence type="ECO:0000256" key="6">
    <source>
        <dbReference type="ARBA" id="ARBA00022840"/>
    </source>
</evidence>
<dbReference type="CDD" id="cd02165">
    <property type="entry name" value="NMNAT"/>
    <property type="match status" value="1"/>
</dbReference>
<reference evidence="9" key="1">
    <citation type="submission" date="2018-05" db="EMBL/GenBank/DDBJ databases">
        <authorList>
            <person name="Lanie J.A."/>
            <person name="Ng W.-L."/>
            <person name="Kazmierczak K.M."/>
            <person name="Andrzejewski T.M."/>
            <person name="Davidsen T.M."/>
            <person name="Wayne K.J."/>
            <person name="Tettelin H."/>
            <person name="Glass J.I."/>
            <person name="Rusch D."/>
            <person name="Podicherti R."/>
            <person name="Tsui H.-C.T."/>
            <person name="Winkler M.E."/>
        </authorList>
    </citation>
    <scope>NUCLEOTIDE SEQUENCE</scope>
</reference>
<keyword evidence="4" id="KW-0548">Nucleotidyltransferase</keyword>
<dbReference type="EMBL" id="UINC01028746">
    <property type="protein sequence ID" value="SVB10281.1"/>
    <property type="molecule type" value="Genomic_DNA"/>
</dbReference>
<keyword evidence="2" id="KW-0662">Pyridine nucleotide biosynthesis</keyword>
<dbReference type="PANTHER" id="PTHR39321">
    <property type="entry name" value="NICOTINATE-NUCLEOTIDE ADENYLYLTRANSFERASE-RELATED"/>
    <property type="match status" value="1"/>
</dbReference>
<evidence type="ECO:0000256" key="2">
    <source>
        <dbReference type="ARBA" id="ARBA00022642"/>
    </source>
</evidence>
<dbReference type="GO" id="GO:0070566">
    <property type="term" value="F:adenylyltransferase activity"/>
    <property type="evidence" value="ECO:0007669"/>
    <property type="project" value="UniProtKB-ARBA"/>
</dbReference>
<evidence type="ECO:0000259" key="8">
    <source>
        <dbReference type="Pfam" id="PF01467"/>
    </source>
</evidence>
<keyword evidence="5" id="KW-0547">Nucleotide-binding</keyword>
<protein>
    <recommendedName>
        <fullName evidence="8">Cytidyltransferase-like domain-containing protein</fullName>
    </recommendedName>
</protein>
<dbReference type="PANTHER" id="PTHR39321:SF3">
    <property type="entry name" value="PHOSPHOPANTETHEINE ADENYLYLTRANSFERASE"/>
    <property type="match status" value="1"/>
</dbReference>
<evidence type="ECO:0000256" key="3">
    <source>
        <dbReference type="ARBA" id="ARBA00022679"/>
    </source>
</evidence>
<dbReference type="SUPFAM" id="SSF52374">
    <property type="entry name" value="Nucleotidylyl transferase"/>
    <property type="match status" value="1"/>
</dbReference>
<dbReference type="UniPathway" id="UPA00253"/>
<feature type="domain" description="Cytidyltransferase-like" evidence="8">
    <location>
        <begin position="1"/>
        <end position="153"/>
    </location>
</feature>
<gene>
    <name evidence="9" type="ORF">METZ01_LOCUS163135</name>
</gene>
<proteinExistence type="predicted"/>
<keyword evidence="6" id="KW-0067">ATP-binding</keyword>
<dbReference type="GO" id="GO:0005524">
    <property type="term" value="F:ATP binding"/>
    <property type="evidence" value="ECO:0007669"/>
    <property type="project" value="UniProtKB-KW"/>
</dbReference>
<dbReference type="Pfam" id="PF01467">
    <property type="entry name" value="CTP_transf_like"/>
    <property type="match status" value="1"/>
</dbReference>
<organism evidence="9">
    <name type="scientific">marine metagenome</name>
    <dbReference type="NCBI Taxonomy" id="408172"/>
    <lineage>
        <taxon>unclassified sequences</taxon>
        <taxon>metagenomes</taxon>
        <taxon>ecological metagenomes</taxon>
    </lineage>
</organism>
<dbReference type="NCBIfam" id="TIGR00482">
    <property type="entry name" value="nicotinate (nicotinamide) nucleotide adenylyltransferase"/>
    <property type="match status" value="1"/>
</dbReference>
<name>A0A382B9R5_9ZZZZ</name>
<comment type="pathway">
    <text evidence="1">Cofactor biosynthesis; NAD(+) biosynthesis.</text>
</comment>
<dbReference type="Gene3D" id="3.40.50.620">
    <property type="entry name" value="HUPs"/>
    <property type="match status" value="1"/>
</dbReference>
<dbReference type="InterPro" id="IPR014729">
    <property type="entry name" value="Rossmann-like_a/b/a_fold"/>
</dbReference>
<dbReference type="InterPro" id="IPR005248">
    <property type="entry name" value="NadD/NMNAT"/>
</dbReference>
<evidence type="ECO:0000256" key="7">
    <source>
        <dbReference type="ARBA" id="ARBA00023027"/>
    </source>
</evidence>